<evidence type="ECO:0000256" key="1">
    <source>
        <dbReference type="ARBA" id="ARBA00022801"/>
    </source>
</evidence>
<sequence length="287" mass="31055">MTELQPIATASGLVFDAWVDGPPDGPLVLLLHGFPQSRHTWRHQLPALAAAGYRAVAPDQRGYSPGARPDPADLAHYHYDHLIGDVIDLAAACGHGSGRFHLVGHDWGGQVAWGVADRHPDRLASLTILSRPHPSSFVRALQAPDGDQKHRSRHHRAFLSADTARLLLEDDGRRLRQGLVDGGVPPEAVADYLSVLGTPAALEAALGWYRAQAELRASLGKITVPTLYLWGDADSSVSRMAAEGTAEFVTGPFRFEVLSGLGHFITDQLVEPVNALLLQHLRSFPAR</sequence>
<dbReference type="InterPro" id="IPR000639">
    <property type="entry name" value="Epox_hydrolase-like"/>
</dbReference>
<gene>
    <name evidence="3" type="ORF">FHP25_33125</name>
</gene>
<name>A0A5C8PBJ6_9HYPH</name>
<organism evidence="3 4">
    <name type="scientific">Vineibacter terrae</name>
    <dbReference type="NCBI Taxonomy" id="2586908"/>
    <lineage>
        <taxon>Bacteria</taxon>
        <taxon>Pseudomonadati</taxon>
        <taxon>Pseudomonadota</taxon>
        <taxon>Alphaproteobacteria</taxon>
        <taxon>Hyphomicrobiales</taxon>
        <taxon>Vineibacter</taxon>
    </lineage>
</organism>
<dbReference type="GO" id="GO:0016787">
    <property type="term" value="F:hydrolase activity"/>
    <property type="evidence" value="ECO:0007669"/>
    <property type="project" value="UniProtKB-KW"/>
</dbReference>
<dbReference type="Pfam" id="PF00561">
    <property type="entry name" value="Abhydrolase_1"/>
    <property type="match status" value="1"/>
</dbReference>
<evidence type="ECO:0000313" key="4">
    <source>
        <dbReference type="Proteomes" id="UP000321638"/>
    </source>
</evidence>
<keyword evidence="4" id="KW-1185">Reference proteome</keyword>
<evidence type="ECO:0000259" key="2">
    <source>
        <dbReference type="Pfam" id="PF00561"/>
    </source>
</evidence>
<dbReference type="Proteomes" id="UP000321638">
    <property type="component" value="Unassembled WGS sequence"/>
</dbReference>
<dbReference type="PANTHER" id="PTHR43329">
    <property type="entry name" value="EPOXIDE HYDROLASE"/>
    <property type="match status" value="1"/>
</dbReference>
<feature type="domain" description="AB hydrolase-1" evidence="2">
    <location>
        <begin position="26"/>
        <end position="265"/>
    </location>
</feature>
<dbReference type="PRINTS" id="PR00111">
    <property type="entry name" value="ABHYDROLASE"/>
</dbReference>
<dbReference type="AlphaFoldDB" id="A0A5C8PBJ6"/>
<reference evidence="3 4" key="1">
    <citation type="submission" date="2019-06" db="EMBL/GenBank/DDBJ databases">
        <title>New taxonomy in bacterial strain CC-CFT640, isolated from vineyard.</title>
        <authorList>
            <person name="Lin S.-Y."/>
            <person name="Tsai C.-F."/>
            <person name="Young C.-C."/>
        </authorList>
    </citation>
    <scope>NUCLEOTIDE SEQUENCE [LARGE SCALE GENOMIC DNA]</scope>
    <source>
        <strain evidence="3 4">CC-CFT640</strain>
    </source>
</reference>
<dbReference type="OrthoDB" id="7253779at2"/>
<comment type="caution">
    <text evidence="3">The sequence shown here is derived from an EMBL/GenBank/DDBJ whole genome shotgun (WGS) entry which is preliminary data.</text>
</comment>
<dbReference type="InterPro" id="IPR029058">
    <property type="entry name" value="AB_hydrolase_fold"/>
</dbReference>
<dbReference type="InterPro" id="IPR000073">
    <property type="entry name" value="AB_hydrolase_1"/>
</dbReference>
<keyword evidence="1 3" id="KW-0378">Hydrolase</keyword>
<dbReference type="EMBL" id="VDUZ01000054">
    <property type="protein sequence ID" value="TXL70728.1"/>
    <property type="molecule type" value="Genomic_DNA"/>
</dbReference>
<evidence type="ECO:0000313" key="3">
    <source>
        <dbReference type="EMBL" id="TXL70728.1"/>
    </source>
</evidence>
<proteinExistence type="predicted"/>
<dbReference type="Gene3D" id="3.40.50.1820">
    <property type="entry name" value="alpha/beta hydrolase"/>
    <property type="match status" value="1"/>
</dbReference>
<dbReference type="RefSeq" id="WP_147851294.1">
    <property type="nucleotide sequence ID" value="NZ_VDUZ01000054.1"/>
</dbReference>
<accession>A0A5C8PBJ6</accession>
<dbReference type="SUPFAM" id="SSF53474">
    <property type="entry name" value="alpha/beta-Hydrolases"/>
    <property type="match status" value="1"/>
</dbReference>
<dbReference type="PRINTS" id="PR00412">
    <property type="entry name" value="EPOXHYDRLASE"/>
</dbReference>
<protein>
    <submittedName>
        <fullName evidence="3">Alpha/beta hydrolase</fullName>
    </submittedName>
</protein>